<accession>A0ABT4PT55</accession>
<dbReference type="InterPro" id="IPR005894">
    <property type="entry name" value="DrrA"/>
</dbReference>
<keyword evidence="12" id="KW-1185">Reference proteome</keyword>
<evidence type="ECO:0000256" key="2">
    <source>
        <dbReference type="ARBA" id="ARBA00022448"/>
    </source>
</evidence>
<dbReference type="GO" id="GO:0005524">
    <property type="term" value="F:ATP binding"/>
    <property type="evidence" value="ECO:0007669"/>
    <property type="project" value="UniProtKB-KW"/>
</dbReference>
<reference evidence="11" key="1">
    <citation type="submission" date="2022-12" db="EMBL/GenBank/DDBJ databases">
        <authorList>
            <person name="Deng Y."/>
            <person name="Zhang Y.-Q."/>
        </authorList>
    </citation>
    <scope>NUCLEOTIDE SEQUENCE</scope>
    <source>
        <strain evidence="11">CPCC 205372</strain>
    </source>
</reference>
<dbReference type="InterPro" id="IPR050763">
    <property type="entry name" value="ABC_transporter_ATP-binding"/>
</dbReference>
<evidence type="ECO:0000313" key="11">
    <source>
        <dbReference type="EMBL" id="MCZ8379750.1"/>
    </source>
</evidence>
<dbReference type="Gene3D" id="3.40.50.300">
    <property type="entry name" value="P-loop containing nucleotide triphosphate hydrolases"/>
    <property type="match status" value="1"/>
</dbReference>
<comment type="subcellular location">
    <subcellularLocation>
        <location evidence="1">Cell membrane</location>
        <topology evidence="1">Peripheral membrane protein</topology>
        <orientation evidence="1">Cytoplasmic side</orientation>
    </subcellularLocation>
</comment>
<keyword evidence="8" id="KW-0046">Antibiotic resistance</keyword>
<gene>
    <name evidence="11" type="ORF">O6P37_12820</name>
</gene>
<sequence>MTTASAETGEPPVAVEGVGKSFGDVTALRDITFHIDRGEVVGLLGPNGAGKSTLVDILSTLTGPDTGRALVAGFDVAIQPAEVRKKIMLTGQQVAVDTMLTGRQNLVMFARLQGLRKAAARIRADELLAEFELTGAADRRVSTYSGGMRRRIDIACGLVVRPDVVFLDEPTTGLDPRSRQGVWNMVRRFTSEGITTLLTTQYLEEADALCDRIVLIDRGVVIAEGTPQTLKERTGASFCEVVPRDPADVATVAALMQRLLPSHPGDVVVAAEQDRVIMPSPEGATTLLRVLTELAAHGVEVADVVLRRPSLDDVFMSLTGDGATPVVDALS</sequence>
<evidence type="ECO:0000256" key="4">
    <source>
        <dbReference type="ARBA" id="ARBA00022741"/>
    </source>
</evidence>
<evidence type="ECO:0000256" key="7">
    <source>
        <dbReference type="ARBA" id="ARBA00023136"/>
    </source>
</evidence>
<dbReference type="PANTHER" id="PTHR42711">
    <property type="entry name" value="ABC TRANSPORTER ATP-BINDING PROTEIN"/>
    <property type="match status" value="1"/>
</dbReference>
<keyword evidence="7" id="KW-0472">Membrane</keyword>
<dbReference type="InterPro" id="IPR027417">
    <property type="entry name" value="P-loop_NTPase"/>
</dbReference>
<dbReference type="PANTHER" id="PTHR42711:SF19">
    <property type="entry name" value="DOXORUBICIN RESISTANCE ATP-BINDING PROTEIN DRRA"/>
    <property type="match status" value="1"/>
</dbReference>
<dbReference type="EMBL" id="JAPZPY010000004">
    <property type="protein sequence ID" value="MCZ8379750.1"/>
    <property type="molecule type" value="Genomic_DNA"/>
</dbReference>
<name>A0ABT4PT55_9MYCO</name>
<evidence type="ECO:0000313" key="12">
    <source>
        <dbReference type="Proteomes" id="UP001142153"/>
    </source>
</evidence>
<dbReference type="SUPFAM" id="SSF52540">
    <property type="entry name" value="P-loop containing nucleoside triphosphate hydrolases"/>
    <property type="match status" value="1"/>
</dbReference>
<comment type="caution">
    <text evidence="11">The sequence shown here is derived from an EMBL/GenBank/DDBJ whole genome shotgun (WGS) entry which is preliminary data.</text>
</comment>
<keyword evidence="2" id="KW-0813">Transport</keyword>
<feature type="domain" description="ABC transporter" evidence="10">
    <location>
        <begin position="13"/>
        <end position="243"/>
    </location>
</feature>
<dbReference type="InterPro" id="IPR017871">
    <property type="entry name" value="ABC_transporter-like_CS"/>
</dbReference>
<evidence type="ECO:0000256" key="3">
    <source>
        <dbReference type="ARBA" id="ARBA00022475"/>
    </source>
</evidence>
<keyword evidence="6" id="KW-1278">Translocase</keyword>
<evidence type="ECO:0000256" key="8">
    <source>
        <dbReference type="ARBA" id="ARBA00023251"/>
    </source>
</evidence>
<protein>
    <submittedName>
        <fullName evidence="11">ATP-binding cassette domain-containing protein</fullName>
    </submittedName>
</protein>
<dbReference type="Pfam" id="PF00005">
    <property type="entry name" value="ABC_tran"/>
    <property type="match status" value="1"/>
</dbReference>
<dbReference type="InterPro" id="IPR003593">
    <property type="entry name" value="AAA+_ATPase"/>
</dbReference>
<dbReference type="SMART" id="SM00382">
    <property type="entry name" value="AAA"/>
    <property type="match status" value="1"/>
</dbReference>
<keyword evidence="3" id="KW-1003">Cell membrane</keyword>
<evidence type="ECO:0000256" key="5">
    <source>
        <dbReference type="ARBA" id="ARBA00022840"/>
    </source>
</evidence>
<dbReference type="InterPro" id="IPR003439">
    <property type="entry name" value="ABC_transporter-like_ATP-bd"/>
</dbReference>
<comment type="similarity">
    <text evidence="9">Belongs to the ABC transporter superfamily. Drug exporter-1 (DrugE1) (TC 3.A.1.105) family.</text>
</comment>
<keyword evidence="4" id="KW-0547">Nucleotide-binding</keyword>
<keyword evidence="5 11" id="KW-0067">ATP-binding</keyword>
<evidence type="ECO:0000256" key="9">
    <source>
        <dbReference type="ARBA" id="ARBA00049985"/>
    </source>
</evidence>
<dbReference type="PROSITE" id="PS00211">
    <property type="entry name" value="ABC_TRANSPORTER_1"/>
    <property type="match status" value="1"/>
</dbReference>
<evidence type="ECO:0000256" key="6">
    <source>
        <dbReference type="ARBA" id="ARBA00022967"/>
    </source>
</evidence>
<dbReference type="Proteomes" id="UP001142153">
    <property type="component" value="Unassembled WGS sequence"/>
</dbReference>
<organism evidence="11 12">
    <name type="scientific">Mycobacterium hippophais</name>
    <dbReference type="NCBI Taxonomy" id="3016340"/>
    <lineage>
        <taxon>Bacteria</taxon>
        <taxon>Bacillati</taxon>
        <taxon>Actinomycetota</taxon>
        <taxon>Actinomycetes</taxon>
        <taxon>Mycobacteriales</taxon>
        <taxon>Mycobacteriaceae</taxon>
        <taxon>Mycobacterium</taxon>
    </lineage>
</organism>
<evidence type="ECO:0000256" key="1">
    <source>
        <dbReference type="ARBA" id="ARBA00004413"/>
    </source>
</evidence>
<dbReference type="RefSeq" id="WP_269894408.1">
    <property type="nucleotide sequence ID" value="NZ_JAPZPY010000004.1"/>
</dbReference>
<dbReference type="NCBIfam" id="TIGR01188">
    <property type="entry name" value="drrA"/>
    <property type="match status" value="1"/>
</dbReference>
<dbReference type="PROSITE" id="PS50893">
    <property type="entry name" value="ABC_TRANSPORTER_2"/>
    <property type="match status" value="1"/>
</dbReference>
<proteinExistence type="inferred from homology"/>
<evidence type="ECO:0000259" key="10">
    <source>
        <dbReference type="PROSITE" id="PS50893"/>
    </source>
</evidence>